<comment type="caution">
    <text evidence="2">The sequence shown here is derived from an EMBL/GenBank/DDBJ whole genome shotgun (WGS) entry which is preliminary data.</text>
</comment>
<accession>A0A4Y3QQ01</accession>
<reference evidence="2 3" key="1">
    <citation type="submission" date="2019-06" db="EMBL/GenBank/DDBJ databases">
        <title>Whole genome shotgun sequence of Microbacterium testaceum NBRC 12675.</title>
        <authorList>
            <person name="Hosoyama A."/>
            <person name="Uohara A."/>
            <person name="Ohji S."/>
            <person name="Ichikawa N."/>
        </authorList>
    </citation>
    <scope>NUCLEOTIDE SEQUENCE [LARGE SCALE GENOMIC DNA]</scope>
    <source>
        <strain evidence="2 3">NBRC 12675</strain>
    </source>
</reference>
<dbReference type="PRINTS" id="PR00420">
    <property type="entry name" value="RNGMNOXGNASE"/>
</dbReference>
<proteinExistence type="predicted"/>
<dbReference type="GO" id="GO:0071949">
    <property type="term" value="F:FAD binding"/>
    <property type="evidence" value="ECO:0007669"/>
    <property type="project" value="InterPro"/>
</dbReference>
<evidence type="ECO:0000259" key="1">
    <source>
        <dbReference type="Pfam" id="PF01494"/>
    </source>
</evidence>
<dbReference type="InterPro" id="IPR051704">
    <property type="entry name" value="FAD_aromatic-hydroxylase"/>
</dbReference>
<protein>
    <submittedName>
        <fullName evidence="2">FAD-binding monooxygenase</fullName>
    </submittedName>
</protein>
<keyword evidence="2" id="KW-0560">Oxidoreductase</keyword>
<evidence type="ECO:0000313" key="3">
    <source>
        <dbReference type="Proteomes" id="UP000319525"/>
    </source>
</evidence>
<feature type="domain" description="FAD-binding" evidence="1">
    <location>
        <begin position="27"/>
        <end position="351"/>
    </location>
</feature>
<gene>
    <name evidence="2" type="ORF">MTE01_33000</name>
</gene>
<dbReference type="Proteomes" id="UP000319525">
    <property type="component" value="Unassembled WGS sequence"/>
</dbReference>
<dbReference type="EMBL" id="BJML01000017">
    <property type="protein sequence ID" value="GEB47355.1"/>
    <property type="molecule type" value="Genomic_DNA"/>
</dbReference>
<sequence>MTLQSSDFAVKLYAPTPEETAMTAPHALITGASIAGLSTAWWLRTIGWDVTVIERAPAFRDGGQNVDVRGVAREVLERMGLTDAIRAKNTTETGTVIVDADDKVIAELPSDGPDGATAELEVLRGDFARAVLESLPKGVRFVYGATVTEVDESRADRIVAVTTDGERLEADLLIVAEGVRSATRDLLFAESEVDADPLGITMAFGTIPRADGDDDRWRWYNAVGGRQVHLRPDPYGTIRAILSYAGEDDLVGRDRDEALRVLRERYADAGWQAERVLDGFDSSDDVYIDELTQIRMPGWHRGRVCVIGDAAWCVTPMGGGGASLALIGGYVLAASLSQVEGRPDRDRLDEALASFDAWMRPLVDEIQGFPRGMLKLAYPHSRLGLAARGVLMKVMTAPPLSHFTAKLTQVADTDRELPALRASRDVA</sequence>
<name>A0A4Y3QQ01_MICTE</name>
<dbReference type="GO" id="GO:0004497">
    <property type="term" value="F:monooxygenase activity"/>
    <property type="evidence" value="ECO:0007669"/>
    <property type="project" value="UniProtKB-KW"/>
</dbReference>
<dbReference type="InterPro" id="IPR036188">
    <property type="entry name" value="FAD/NAD-bd_sf"/>
</dbReference>
<dbReference type="InterPro" id="IPR002938">
    <property type="entry name" value="FAD-bd"/>
</dbReference>
<dbReference type="Gene3D" id="3.30.9.10">
    <property type="entry name" value="D-Amino Acid Oxidase, subunit A, domain 2"/>
    <property type="match status" value="1"/>
</dbReference>
<organism evidence="2 3">
    <name type="scientific">Microbacterium testaceum</name>
    <name type="common">Aureobacterium testaceum</name>
    <name type="synonym">Brevibacterium testaceum</name>
    <dbReference type="NCBI Taxonomy" id="2033"/>
    <lineage>
        <taxon>Bacteria</taxon>
        <taxon>Bacillati</taxon>
        <taxon>Actinomycetota</taxon>
        <taxon>Actinomycetes</taxon>
        <taxon>Micrococcales</taxon>
        <taxon>Microbacteriaceae</taxon>
        <taxon>Microbacterium</taxon>
    </lineage>
</organism>
<dbReference type="AlphaFoldDB" id="A0A4Y3QQ01"/>
<dbReference type="PANTHER" id="PTHR46865">
    <property type="entry name" value="OXIDOREDUCTASE-RELATED"/>
    <property type="match status" value="1"/>
</dbReference>
<dbReference type="Pfam" id="PF01494">
    <property type="entry name" value="FAD_binding_3"/>
    <property type="match status" value="1"/>
</dbReference>
<evidence type="ECO:0000313" key="2">
    <source>
        <dbReference type="EMBL" id="GEB47355.1"/>
    </source>
</evidence>
<dbReference type="SUPFAM" id="SSF51905">
    <property type="entry name" value="FAD/NAD(P)-binding domain"/>
    <property type="match status" value="1"/>
</dbReference>
<dbReference type="PANTHER" id="PTHR46865:SF2">
    <property type="entry name" value="MONOOXYGENASE"/>
    <property type="match status" value="1"/>
</dbReference>
<keyword evidence="2" id="KW-0503">Monooxygenase</keyword>
<dbReference type="Gene3D" id="3.50.50.60">
    <property type="entry name" value="FAD/NAD(P)-binding domain"/>
    <property type="match status" value="1"/>
</dbReference>